<proteinExistence type="predicted"/>
<dbReference type="EMBL" id="VYZN01000048">
    <property type="protein sequence ID" value="KAE9528536.1"/>
    <property type="molecule type" value="Genomic_DNA"/>
</dbReference>
<dbReference type="Proteomes" id="UP000475862">
    <property type="component" value="Unassembled WGS sequence"/>
</dbReference>
<dbReference type="AlphaFoldDB" id="A0A6G0T9A9"/>
<evidence type="ECO:0000313" key="2">
    <source>
        <dbReference type="Proteomes" id="UP000475862"/>
    </source>
</evidence>
<name>A0A6G0T9A9_APHGL</name>
<gene>
    <name evidence="1" type="ORF">AGLY_012107</name>
</gene>
<keyword evidence="2" id="KW-1185">Reference proteome</keyword>
<evidence type="ECO:0000313" key="1">
    <source>
        <dbReference type="EMBL" id="KAE9528536.1"/>
    </source>
</evidence>
<sequence length="397" mass="45405">MAINSQTAQTTLEFTSLYSLGIVRAIVQVSDQNSLDRSAICDDREDLLAESKDTLTTKIQIIKTDVVIKYICLSNINFDPSALYKIDETIFISEKALRNISSVLQACRLPPHVVSSVRFLVDILETTTGRVVASSNFNGIQMLFYRRIQEDKDPENTLVAWVVLRLQKNIRLSPGYLNNECSFNYSTQLLYINNYFYINCEDIKTPIPAKYSLSSYSNTIYLIKTQCFILHNCHINWLITVHLQKIILFPNNHSNVYKLLVYIWLVEILGPPLNLHQGTENKNIITPTPVPIVITLSWKLKDLIPFLNQVIVYMNDIQQHINYYHFSLPCKHCPDKMAILLKTSLHIFFFFYILFTSPKATGSNVGNLYTAISLELYAPVANNVLDGLIFNECIPLC</sequence>
<reference evidence="1 2" key="1">
    <citation type="submission" date="2019-08" db="EMBL/GenBank/DDBJ databases">
        <title>The genome of the soybean aphid Biotype 1, its phylome, world population structure and adaptation to the North American continent.</title>
        <authorList>
            <person name="Giordano R."/>
            <person name="Donthu R.K."/>
            <person name="Hernandez A.G."/>
            <person name="Wright C.L."/>
            <person name="Zimin A.V."/>
        </authorList>
    </citation>
    <scope>NUCLEOTIDE SEQUENCE [LARGE SCALE GENOMIC DNA]</scope>
    <source>
        <tissue evidence="1">Whole aphids</tissue>
    </source>
</reference>
<protein>
    <submittedName>
        <fullName evidence="1">Uncharacterized protein</fullName>
    </submittedName>
</protein>
<organism evidence="1 2">
    <name type="scientific">Aphis glycines</name>
    <name type="common">Soybean aphid</name>
    <dbReference type="NCBI Taxonomy" id="307491"/>
    <lineage>
        <taxon>Eukaryota</taxon>
        <taxon>Metazoa</taxon>
        <taxon>Ecdysozoa</taxon>
        <taxon>Arthropoda</taxon>
        <taxon>Hexapoda</taxon>
        <taxon>Insecta</taxon>
        <taxon>Pterygota</taxon>
        <taxon>Neoptera</taxon>
        <taxon>Paraneoptera</taxon>
        <taxon>Hemiptera</taxon>
        <taxon>Sternorrhyncha</taxon>
        <taxon>Aphidomorpha</taxon>
        <taxon>Aphidoidea</taxon>
        <taxon>Aphididae</taxon>
        <taxon>Aphidini</taxon>
        <taxon>Aphis</taxon>
        <taxon>Aphis</taxon>
    </lineage>
</organism>
<accession>A0A6G0T9A9</accession>
<comment type="caution">
    <text evidence="1">The sequence shown here is derived from an EMBL/GenBank/DDBJ whole genome shotgun (WGS) entry which is preliminary data.</text>
</comment>